<dbReference type="InterPro" id="IPR037523">
    <property type="entry name" value="VOC_core"/>
</dbReference>
<dbReference type="AlphaFoldDB" id="A0A1R1S627"/>
<gene>
    <name evidence="2" type="ORF">SPAR_40462</name>
</gene>
<dbReference type="PANTHER" id="PTHR35908">
    <property type="entry name" value="HYPOTHETICAL FUSION PROTEIN"/>
    <property type="match status" value="1"/>
</dbReference>
<dbReference type="CDD" id="cd06587">
    <property type="entry name" value="VOC"/>
    <property type="match status" value="1"/>
</dbReference>
<proteinExistence type="predicted"/>
<dbReference type="PROSITE" id="PS51819">
    <property type="entry name" value="VOC"/>
    <property type="match status" value="1"/>
</dbReference>
<dbReference type="EMBL" id="ASQP01000525">
    <property type="protein sequence ID" value="OMI33632.1"/>
    <property type="molecule type" value="Genomic_DNA"/>
</dbReference>
<dbReference type="GeneID" id="96742826"/>
<protein>
    <recommendedName>
        <fullName evidence="1">VOC domain-containing protein</fullName>
    </recommendedName>
</protein>
<reference evidence="2 3" key="1">
    <citation type="submission" date="2013-05" db="EMBL/GenBank/DDBJ databases">
        <title>Genome sequence of Streptomyces sparsogenes DSM 40356.</title>
        <authorList>
            <person name="Coyne S."/>
            <person name="Seebeck F.P."/>
        </authorList>
    </citation>
    <scope>NUCLEOTIDE SEQUENCE [LARGE SCALE GENOMIC DNA]</scope>
    <source>
        <strain evidence="2 3">DSM 40356</strain>
    </source>
</reference>
<name>A0A1R1S627_9ACTN</name>
<dbReference type="SUPFAM" id="SSF54593">
    <property type="entry name" value="Glyoxalase/Bleomycin resistance protein/Dihydroxybiphenyl dioxygenase"/>
    <property type="match status" value="1"/>
</dbReference>
<dbReference type="Proteomes" id="UP000186168">
    <property type="component" value="Unassembled WGS sequence"/>
</dbReference>
<dbReference type="PANTHER" id="PTHR35908:SF1">
    <property type="entry name" value="CONSERVED PROTEIN"/>
    <property type="match status" value="1"/>
</dbReference>
<dbReference type="Pfam" id="PF18029">
    <property type="entry name" value="Glyoxalase_6"/>
    <property type="match status" value="1"/>
</dbReference>
<evidence type="ECO:0000313" key="2">
    <source>
        <dbReference type="EMBL" id="OMI33632.1"/>
    </source>
</evidence>
<comment type="caution">
    <text evidence="2">The sequence shown here is derived from an EMBL/GenBank/DDBJ whole genome shotgun (WGS) entry which is preliminary data.</text>
</comment>
<evidence type="ECO:0000313" key="3">
    <source>
        <dbReference type="Proteomes" id="UP000186168"/>
    </source>
</evidence>
<dbReference type="InterPro" id="IPR041581">
    <property type="entry name" value="Glyoxalase_6"/>
</dbReference>
<accession>A0A1R1S627</accession>
<dbReference type="RefSeq" id="WP_065960314.1">
    <property type="nucleotide sequence ID" value="NZ_ASQP01000525.1"/>
</dbReference>
<feature type="domain" description="VOC" evidence="1">
    <location>
        <begin position="5"/>
        <end position="124"/>
    </location>
</feature>
<dbReference type="Gene3D" id="3.10.180.10">
    <property type="entry name" value="2,3-Dihydroxybiphenyl 1,2-Dioxygenase, domain 1"/>
    <property type="match status" value="1"/>
</dbReference>
<organism evidence="2 3">
    <name type="scientific">Streptomyces sparsogenes DSM 40356</name>
    <dbReference type="NCBI Taxonomy" id="1331668"/>
    <lineage>
        <taxon>Bacteria</taxon>
        <taxon>Bacillati</taxon>
        <taxon>Actinomycetota</taxon>
        <taxon>Actinomycetes</taxon>
        <taxon>Kitasatosporales</taxon>
        <taxon>Streptomycetaceae</taxon>
        <taxon>Streptomyces</taxon>
    </lineage>
</organism>
<keyword evidence="3" id="KW-1185">Reference proteome</keyword>
<sequence length="124" mass="13380">MSVAFLNVVVLDAPDPTALARFYQGVIGGEIKGEGERWVDLIGAQGGVRLAFQEAPGMVPPDWPSADSSQQLHLDLTVTCDIEEAEEKVLALGARALDTDDEGGKRDFRVYADPAGHPFCLIRQ</sequence>
<dbReference type="STRING" id="67365.GCA_001704635_05215"/>
<evidence type="ECO:0000259" key="1">
    <source>
        <dbReference type="PROSITE" id="PS51819"/>
    </source>
</evidence>
<dbReference type="InterPro" id="IPR029068">
    <property type="entry name" value="Glyas_Bleomycin-R_OHBP_Dase"/>
</dbReference>